<feature type="compositionally biased region" description="Basic residues" evidence="1">
    <location>
        <begin position="147"/>
        <end position="159"/>
    </location>
</feature>
<organism evidence="2 3">
    <name type="scientific">Vermiconidia calcicola</name>
    <dbReference type="NCBI Taxonomy" id="1690605"/>
    <lineage>
        <taxon>Eukaryota</taxon>
        <taxon>Fungi</taxon>
        <taxon>Dikarya</taxon>
        <taxon>Ascomycota</taxon>
        <taxon>Pezizomycotina</taxon>
        <taxon>Dothideomycetes</taxon>
        <taxon>Dothideomycetidae</taxon>
        <taxon>Mycosphaerellales</taxon>
        <taxon>Extremaceae</taxon>
        <taxon>Vermiconidia</taxon>
    </lineage>
</organism>
<sequence length="159" mass="17248">MSAQVKAIQPPRSTTTSRAPSVFSAVSIDTLVGDSDLGTPPGYRGFPSRQAYLEALREWAEEKMYYRPTEQLHGFYGNKTVDEILNNQGGKIPTSRRATVAQAQAQAQAQGGTGSGTGTAHDEHGHGQPTRVVTEQAVADKENTANRLKKVFSRRKSTM</sequence>
<comment type="caution">
    <text evidence="2">The sequence shown here is derived from an EMBL/GenBank/DDBJ whole genome shotgun (WGS) entry which is preliminary data.</text>
</comment>
<name>A0AAV9QMI1_9PEZI</name>
<proteinExistence type="predicted"/>
<accession>A0AAV9QMI1</accession>
<dbReference type="Proteomes" id="UP001345827">
    <property type="component" value="Unassembled WGS sequence"/>
</dbReference>
<feature type="region of interest" description="Disordered" evidence="1">
    <location>
        <begin position="102"/>
        <end position="159"/>
    </location>
</feature>
<evidence type="ECO:0000313" key="3">
    <source>
        <dbReference type="Proteomes" id="UP001345827"/>
    </source>
</evidence>
<evidence type="ECO:0000256" key="1">
    <source>
        <dbReference type="SAM" id="MobiDB-lite"/>
    </source>
</evidence>
<dbReference type="AlphaFoldDB" id="A0AAV9QMI1"/>
<protein>
    <submittedName>
        <fullName evidence="2">Uncharacterized protein</fullName>
    </submittedName>
</protein>
<gene>
    <name evidence="2" type="ORF">LTR25_000337</name>
</gene>
<dbReference type="EMBL" id="JAXLQG010000001">
    <property type="protein sequence ID" value="KAK5545330.1"/>
    <property type="molecule type" value="Genomic_DNA"/>
</dbReference>
<reference evidence="2 3" key="1">
    <citation type="submission" date="2023-06" db="EMBL/GenBank/DDBJ databases">
        <title>Black Yeasts Isolated from many extreme environments.</title>
        <authorList>
            <person name="Coleine C."/>
            <person name="Stajich J.E."/>
            <person name="Selbmann L."/>
        </authorList>
    </citation>
    <scope>NUCLEOTIDE SEQUENCE [LARGE SCALE GENOMIC DNA]</scope>
    <source>
        <strain evidence="2 3">CCFEE 5887</strain>
    </source>
</reference>
<feature type="region of interest" description="Disordered" evidence="1">
    <location>
        <begin position="1"/>
        <end position="20"/>
    </location>
</feature>
<keyword evidence="3" id="KW-1185">Reference proteome</keyword>
<evidence type="ECO:0000313" key="2">
    <source>
        <dbReference type="EMBL" id="KAK5545330.1"/>
    </source>
</evidence>